<reference evidence="12 13" key="1">
    <citation type="submission" date="2018-06" db="EMBL/GenBank/DDBJ databases">
        <title>A transcriptomic atlas of mushroom development highlights an independent origin of complex multicellularity.</title>
        <authorList>
            <consortium name="DOE Joint Genome Institute"/>
            <person name="Krizsan K."/>
            <person name="Almasi E."/>
            <person name="Merenyi Z."/>
            <person name="Sahu N."/>
            <person name="Viragh M."/>
            <person name="Koszo T."/>
            <person name="Mondo S."/>
            <person name="Kiss B."/>
            <person name="Balint B."/>
            <person name="Kues U."/>
            <person name="Barry K."/>
            <person name="Hegedus J.C."/>
            <person name="Henrissat B."/>
            <person name="Johnson J."/>
            <person name="Lipzen A."/>
            <person name="Ohm R."/>
            <person name="Nagy I."/>
            <person name="Pangilinan J."/>
            <person name="Yan J."/>
            <person name="Xiong Y."/>
            <person name="Grigoriev I.V."/>
            <person name="Hibbett D.S."/>
            <person name="Nagy L.G."/>
        </authorList>
    </citation>
    <scope>NUCLEOTIDE SEQUENCE [LARGE SCALE GENOMIC DNA]</scope>
    <source>
        <strain evidence="12 13">SZMC22713</strain>
    </source>
</reference>
<dbReference type="InterPro" id="IPR017441">
    <property type="entry name" value="Protein_kinase_ATP_BS"/>
</dbReference>
<evidence type="ECO:0000256" key="5">
    <source>
        <dbReference type="ARBA" id="ARBA00022777"/>
    </source>
</evidence>
<evidence type="ECO:0000256" key="4">
    <source>
        <dbReference type="ARBA" id="ARBA00022741"/>
    </source>
</evidence>
<organism evidence="12 13">
    <name type="scientific">Rickenella mellea</name>
    <dbReference type="NCBI Taxonomy" id="50990"/>
    <lineage>
        <taxon>Eukaryota</taxon>
        <taxon>Fungi</taxon>
        <taxon>Dikarya</taxon>
        <taxon>Basidiomycota</taxon>
        <taxon>Agaricomycotina</taxon>
        <taxon>Agaricomycetes</taxon>
        <taxon>Hymenochaetales</taxon>
        <taxon>Rickenellaceae</taxon>
        <taxon>Rickenella</taxon>
    </lineage>
</organism>
<dbReference type="Gene3D" id="1.10.510.10">
    <property type="entry name" value="Transferase(Phosphotransferase) domain 1"/>
    <property type="match status" value="1"/>
</dbReference>
<dbReference type="PROSITE" id="PS50011">
    <property type="entry name" value="PROTEIN_KINASE_DOM"/>
    <property type="match status" value="1"/>
</dbReference>
<evidence type="ECO:0000256" key="6">
    <source>
        <dbReference type="ARBA" id="ARBA00022840"/>
    </source>
</evidence>
<keyword evidence="13" id="KW-1185">Reference proteome</keyword>
<dbReference type="EC" id="2.7.11.1" evidence="1"/>
<evidence type="ECO:0000256" key="10">
    <source>
        <dbReference type="RuleBase" id="RU000304"/>
    </source>
</evidence>
<name>A0A4Y7Q7V2_9AGAM</name>
<evidence type="ECO:0000256" key="7">
    <source>
        <dbReference type="ARBA" id="ARBA00047899"/>
    </source>
</evidence>
<keyword evidence="6 9" id="KW-0067">ATP-binding</keyword>
<proteinExistence type="inferred from homology"/>
<accession>A0A4Y7Q7V2</accession>
<dbReference type="SMART" id="SM00220">
    <property type="entry name" value="S_TKc"/>
    <property type="match status" value="1"/>
</dbReference>
<evidence type="ECO:0000256" key="9">
    <source>
        <dbReference type="PROSITE-ProRule" id="PRU10141"/>
    </source>
</evidence>
<dbReference type="Pfam" id="PF00069">
    <property type="entry name" value="Pkinase"/>
    <property type="match status" value="1"/>
</dbReference>
<dbReference type="InterPro" id="IPR051334">
    <property type="entry name" value="SRPK"/>
</dbReference>
<keyword evidence="5 12" id="KW-0418">Kinase</keyword>
<sequence>MSKLLLITAIRNTLSKTYNNSHARTSSNLSVIVHRKNYTEPQHRYEPGGYHLVLPNEFYDRRYQVVRKLGSGRYSTVWLVQDTNDQSLAAMKVLVGDLSISDKKGGWDELGILKVIRDKNPQSFGYRHVCQLLDDFTHEGPNGNHICLVLEAMNLSVLDIYRSIPGAMAIPLLKRISKHVLLALQYLHEECDIIHTDIKGDNILMTGTPPEEGQLEIELKDSYLKSTTFKLSDFGAANAMANRFAEVIQPESLRSPEVIIGAEWDTKADIWNFGCLIYEFARGAKLFEPHWDNENSGMNPTQTLLSQITGLCGDFSPEFINRGRKSKLYFNDQGSLLRGAGKYTITLEDLLSRAGHSPKEVCETANFLSHMLVTDPKERWSAARLLHHPWLKSVGLHLRYSV</sequence>
<comment type="catalytic activity">
    <reaction evidence="7">
        <text>L-threonyl-[protein] + ATP = O-phospho-L-threonyl-[protein] + ADP + H(+)</text>
        <dbReference type="Rhea" id="RHEA:46608"/>
        <dbReference type="Rhea" id="RHEA-COMP:11060"/>
        <dbReference type="Rhea" id="RHEA-COMP:11605"/>
        <dbReference type="ChEBI" id="CHEBI:15378"/>
        <dbReference type="ChEBI" id="CHEBI:30013"/>
        <dbReference type="ChEBI" id="CHEBI:30616"/>
        <dbReference type="ChEBI" id="CHEBI:61977"/>
        <dbReference type="ChEBI" id="CHEBI:456216"/>
        <dbReference type="EC" id="2.7.11.1"/>
    </reaction>
</comment>
<dbReference type="STRING" id="50990.A0A4Y7Q7V2"/>
<dbReference type="EMBL" id="ML170169">
    <property type="protein sequence ID" value="TDL23733.1"/>
    <property type="molecule type" value="Genomic_DNA"/>
</dbReference>
<evidence type="ECO:0000256" key="8">
    <source>
        <dbReference type="ARBA" id="ARBA00048679"/>
    </source>
</evidence>
<evidence type="ECO:0000313" key="12">
    <source>
        <dbReference type="EMBL" id="TDL23733.1"/>
    </source>
</evidence>
<protein>
    <recommendedName>
        <fullName evidence="1">non-specific serine/threonine protein kinase</fullName>
        <ecNumber evidence="1">2.7.11.1</ecNumber>
    </recommendedName>
</protein>
<dbReference type="InterPro" id="IPR011009">
    <property type="entry name" value="Kinase-like_dom_sf"/>
</dbReference>
<keyword evidence="3" id="KW-0808">Transferase</keyword>
<keyword evidence="4 9" id="KW-0547">Nucleotide-binding</keyword>
<dbReference type="GO" id="GO:0004674">
    <property type="term" value="F:protein serine/threonine kinase activity"/>
    <property type="evidence" value="ECO:0007669"/>
    <property type="project" value="UniProtKB-KW"/>
</dbReference>
<evidence type="ECO:0000313" key="13">
    <source>
        <dbReference type="Proteomes" id="UP000294933"/>
    </source>
</evidence>
<dbReference type="OrthoDB" id="5979581at2759"/>
<dbReference type="AlphaFoldDB" id="A0A4Y7Q7V2"/>
<evidence type="ECO:0000256" key="2">
    <source>
        <dbReference type="ARBA" id="ARBA00022527"/>
    </source>
</evidence>
<dbReference type="PANTHER" id="PTHR47634:SF9">
    <property type="entry name" value="PROTEIN KINASE DOMAIN-CONTAINING PROTEIN-RELATED"/>
    <property type="match status" value="1"/>
</dbReference>
<dbReference type="GO" id="GO:0005524">
    <property type="term" value="F:ATP binding"/>
    <property type="evidence" value="ECO:0007669"/>
    <property type="project" value="UniProtKB-UniRule"/>
</dbReference>
<dbReference type="PROSITE" id="PS00107">
    <property type="entry name" value="PROTEIN_KINASE_ATP"/>
    <property type="match status" value="1"/>
</dbReference>
<dbReference type="SUPFAM" id="SSF56112">
    <property type="entry name" value="Protein kinase-like (PK-like)"/>
    <property type="match status" value="1"/>
</dbReference>
<dbReference type="VEuPathDB" id="FungiDB:BD410DRAFT_746523"/>
<evidence type="ECO:0000256" key="3">
    <source>
        <dbReference type="ARBA" id="ARBA00022679"/>
    </source>
</evidence>
<feature type="domain" description="Protein kinase" evidence="11">
    <location>
        <begin position="63"/>
        <end position="391"/>
    </location>
</feature>
<keyword evidence="2 10" id="KW-0723">Serine/threonine-protein kinase</keyword>
<dbReference type="GO" id="GO:0050684">
    <property type="term" value="P:regulation of mRNA processing"/>
    <property type="evidence" value="ECO:0007669"/>
    <property type="project" value="TreeGrafter"/>
</dbReference>
<feature type="binding site" evidence="9">
    <location>
        <position position="92"/>
    </location>
    <ligand>
        <name>ATP</name>
        <dbReference type="ChEBI" id="CHEBI:30616"/>
    </ligand>
</feature>
<comment type="catalytic activity">
    <reaction evidence="8">
        <text>L-seryl-[protein] + ATP = O-phospho-L-seryl-[protein] + ADP + H(+)</text>
        <dbReference type="Rhea" id="RHEA:17989"/>
        <dbReference type="Rhea" id="RHEA-COMP:9863"/>
        <dbReference type="Rhea" id="RHEA-COMP:11604"/>
        <dbReference type="ChEBI" id="CHEBI:15378"/>
        <dbReference type="ChEBI" id="CHEBI:29999"/>
        <dbReference type="ChEBI" id="CHEBI:30616"/>
        <dbReference type="ChEBI" id="CHEBI:83421"/>
        <dbReference type="ChEBI" id="CHEBI:456216"/>
        <dbReference type="EC" id="2.7.11.1"/>
    </reaction>
</comment>
<dbReference type="GO" id="GO:0000245">
    <property type="term" value="P:spliceosomal complex assembly"/>
    <property type="evidence" value="ECO:0007669"/>
    <property type="project" value="TreeGrafter"/>
</dbReference>
<evidence type="ECO:0000259" key="11">
    <source>
        <dbReference type="PROSITE" id="PS50011"/>
    </source>
</evidence>
<comment type="similarity">
    <text evidence="10">Belongs to the protein kinase superfamily.</text>
</comment>
<dbReference type="PROSITE" id="PS00108">
    <property type="entry name" value="PROTEIN_KINASE_ST"/>
    <property type="match status" value="1"/>
</dbReference>
<dbReference type="InterPro" id="IPR000719">
    <property type="entry name" value="Prot_kinase_dom"/>
</dbReference>
<dbReference type="InterPro" id="IPR008271">
    <property type="entry name" value="Ser/Thr_kinase_AS"/>
</dbReference>
<dbReference type="PANTHER" id="PTHR47634">
    <property type="entry name" value="PROTEIN KINASE DOMAIN-CONTAINING PROTEIN-RELATED"/>
    <property type="match status" value="1"/>
</dbReference>
<evidence type="ECO:0000256" key="1">
    <source>
        <dbReference type="ARBA" id="ARBA00012513"/>
    </source>
</evidence>
<gene>
    <name evidence="12" type="ORF">BD410DRAFT_746523</name>
</gene>
<dbReference type="Gene3D" id="3.30.200.20">
    <property type="entry name" value="Phosphorylase Kinase, domain 1"/>
    <property type="match status" value="1"/>
</dbReference>
<dbReference type="Proteomes" id="UP000294933">
    <property type="component" value="Unassembled WGS sequence"/>
</dbReference>